<evidence type="ECO:0000313" key="3">
    <source>
        <dbReference type="EnsemblFungi" id="PTTG_02287-t43_1-p1"/>
    </source>
</evidence>
<name>A0A0C4DFE8_PUCT1</name>
<reference evidence="3 4" key="3">
    <citation type="journal article" date="2017" name="G3 (Bethesda)">
        <title>Comparative analysis highlights variable genome content of wheat rusts and divergence of the mating loci.</title>
        <authorList>
            <person name="Cuomo C.A."/>
            <person name="Bakkeren G."/>
            <person name="Khalil H.B."/>
            <person name="Panwar V."/>
            <person name="Joly D."/>
            <person name="Linning R."/>
            <person name="Sakthikumar S."/>
            <person name="Song X."/>
            <person name="Adiconis X."/>
            <person name="Fan L."/>
            <person name="Goldberg J.M."/>
            <person name="Levin J.Z."/>
            <person name="Young S."/>
            <person name="Zeng Q."/>
            <person name="Anikster Y."/>
            <person name="Bruce M."/>
            <person name="Wang M."/>
            <person name="Yin C."/>
            <person name="McCallum B."/>
            <person name="Szabo L.J."/>
            <person name="Hulbert S."/>
            <person name="Chen X."/>
            <person name="Fellers J.P."/>
        </authorList>
    </citation>
    <scope>NUCLEOTIDE SEQUENCE</scope>
    <source>
        <strain evidence="3">isolate 1-1 / race 1 (BBBD)</strain>
        <strain evidence="4">Isolate 1-1 / race 1 (BBBD)</strain>
    </source>
</reference>
<dbReference type="AlphaFoldDB" id="A0A0C4DFE8"/>
<feature type="compositionally biased region" description="Polar residues" evidence="1">
    <location>
        <begin position="239"/>
        <end position="254"/>
    </location>
</feature>
<feature type="compositionally biased region" description="Basic and acidic residues" evidence="1">
    <location>
        <begin position="103"/>
        <end position="112"/>
    </location>
</feature>
<dbReference type="Proteomes" id="UP000005240">
    <property type="component" value="Unassembled WGS sequence"/>
</dbReference>
<evidence type="ECO:0000313" key="2">
    <source>
        <dbReference type="EMBL" id="OAV96039.1"/>
    </source>
</evidence>
<evidence type="ECO:0000313" key="4">
    <source>
        <dbReference type="Proteomes" id="UP000005240"/>
    </source>
</evidence>
<reference evidence="2" key="1">
    <citation type="submission" date="2009-11" db="EMBL/GenBank/DDBJ databases">
        <authorList>
            <consortium name="The Broad Institute Genome Sequencing Platform"/>
            <person name="Ward D."/>
            <person name="Feldgarden M."/>
            <person name="Earl A."/>
            <person name="Young S.K."/>
            <person name="Zeng Q."/>
            <person name="Koehrsen M."/>
            <person name="Alvarado L."/>
            <person name="Berlin A."/>
            <person name="Bochicchio J."/>
            <person name="Borenstein D."/>
            <person name="Chapman S.B."/>
            <person name="Chen Z."/>
            <person name="Engels R."/>
            <person name="Freedman E."/>
            <person name="Gellesch M."/>
            <person name="Goldberg J."/>
            <person name="Griggs A."/>
            <person name="Gujja S."/>
            <person name="Heilman E."/>
            <person name="Heiman D."/>
            <person name="Hepburn T."/>
            <person name="Howarth C."/>
            <person name="Jen D."/>
            <person name="Larson L."/>
            <person name="Lewis B."/>
            <person name="Mehta T."/>
            <person name="Park D."/>
            <person name="Pearson M."/>
            <person name="Roberts A."/>
            <person name="Saif S."/>
            <person name="Shea T."/>
            <person name="Shenoy N."/>
            <person name="Sisk P."/>
            <person name="Stolte C."/>
            <person name="Sykes S."/>
            <person name="Thomson T."/>
            <person name="Walk T."/>
            <person name="White J."/>
            <person name="Yandava C."/>
            <person name="Izard J."/>
            <person name="Baranova O.V."/>
            <person name="Blanton J.M."/>
            <person name="Tanner A.C."/>
            <person name="Dewhirst F.E."/>
            <person name="Haas B."/>
            <person name="Nusbaum C."/>
            <person name="Birren B."/>
        </authorList>
    </citation>
    <scope>NUCLEOTIDE SEQUENCE [LARGE SCALE GENOMIC DNA]</scope>
    <source>
        <strain evidence="2">1-1 BBBD Race 1</strain>
    </source>
</reference>
<dbReference type="VEuPathDB" id="FungiDB:PTTG_02287"/>
<dbReference type="OrthoDB" id="2507770at2759"/>
<feature type="compositionally biased region" description="Basic and acidic residues" evidence="1">
    <location>
        <begin position="82"/>
        <end position="95"/>
    </location>
</feature>
<gene>
    <name evidence="2" type="ORF">PTTG_02287</name>
</gene>
<keyword evidence="4" id="KW-1185">Reference proteome</keyword>
<proteinExistence type="predicted"/>
<reference evidence="2" key="2">
    <citation type="submission" date="2016-05" db="EMBL/GenBank/DDBJ databases">
        <title>Comparative analysis highlights variable genome content of wheat rusts and divergence of the mating loci.</title>
        <authorList>
            <person name="Cuomo C.A."/>
            <person name="Bakkeren G."/>
            <person name="Szabo L."/>
            <person name="Khalil H."/>
            <person name="Joly D."/>
            <person name="Goldberg J."/>
            <person name="Young S."/>
            <person name="Zeng Q."/>
            <person name="Fellers J."/>
        </authorList>
    </citation>
    <scope>NUCLEOTIDE SEQUENCE [LARGE SCALE GENOMIC DNA]</scope>
    <source>
        <strain evidence="2">1-1 BBBD Race 1</strain>
    </source>
</reference>
<accession>A0A0C4DFE8</accession>
<organism evidence="2">
    <name type="scientific">Puccinia triticina (isolate 1-1 / race 1 (BBBD))</name>
    <name type="common">Brown leaf rust fungus</name>
    <dbReference type="NCBI Taxonomy" id="630390"/>
    <lineage>
        <taxon>Eukaryota</taxon>
        <taxon>Fungi</taxon>
        <taxon>Dikarya</taxon>
        <taxon>Basidiomycota</taxon>
        <taxon>Pucciniomycotina</taxon>
        <taxon>Pucciniomycetes</taxon>
        <taxon>Pucciniales</taxon>
        <taxon>Pucciniaceae</taxon>
        <taxon>Puccinia</taxon>
    </lineage>
</organism>
<feature type="region of interest" description="Disordered" evidence="1">
    <location>
        <begin position="78"/>
        <end position="116"/>
    </location>
</feature>
<protein>
    <submittedName>
        <fullName evidence="2 3">Uncharacterized protein</fullName>
    </submittedName>
</protein>
<sequence>MSGGLICPATVPIRTNEALRENRNQLHPGKGTVIVRRPFKYVKHQGPRPVGTGSASTFVFSAANGPAKIRALSIRPGSMATTHERSSHHGSKSERAQTVAVDPENRGRKNERAFGPPVSRLLSSRKLNLSALDISACHKRKSAQVEVVRDELTNPLYQTDPSLAKSPGTARLWDWFSQGRTSCFSDWSNSAPTSSRRSLTVCETPTQLYPPKSSREIAHKKRISSGPQLPMSLTRESRAFQTRSRSDFGLSNYS</sequence>
<reference evidence="3" key="4">
    <citation type="submission" date="2025-05" db="UniProtKB">
        <authorList>
            <consortium name="EnsemblFungi"/>
        </authorList>
    </citation>
    <scope>IDENTIFICATION</scope>
    <source>
        <strain evidence="3">isolate 1-1 / race 1 (BBBD)</strain>
    </source>
</reference>
<feature type="region of interest" description="Disordered" evidence="1">
    <location>
        <begin position="210"/>
        <end position="254"/>
    </location>
</feature>
<dbReference type="EMBL" id="ADAS02000022">
    <property type="protein sequence ID" value="OAV96039.1"/>
    <property type="molecule type" value="Genomic_DNA"/>
</dbReference>
<dbReference type="EnsemblFungi" id="PTTG_02287-t43_1">
    <property type="protein sequence ID" value="PTTG_02287-t43_1-p1"/>
    <property type="gene ID" value="PTTG_02287"/>
</dbReference>
<evidence type="ECO:0000256" key="1">
    <source>
        <dbReference type="SAM" id="MobiDB-lite"/>
    </source>
</evidence>